<feature type="domain" description="Pyrroline-5-carboxylate reductase catalytic N-terminal" evidence="8">
    <location>
        <begin position="6"/>
        <end position="100"/>
    </location>
</feature>
<dbReference type="EC" id="1.5.1.2" evidence="4 5"/>
<name>A0A2W4QIN9_9GAMM</name>
<protein>
    <recommendedName>
        <fullName evidence="4 5">Pyrroline-5-carboxylate reductase</fullName>
        <shortName evidence="4">P5C reductase</shortName>
        <shortName evidence="4">P5CR</shortName>
        <ecNumber evidence="4 5">1.5.1.2</ecNumber>
    </recommendedName>
    <alternativeName>
        <fullName evidence="4">PCA reductase</fullName>
    </alternativeName>
</protein>
<feature type="binding site" evidence="6">
    <location>
        <begin position="70"/>
        <end position="73"/>
    </location>
    <ligand>
        <name>NADP(+)</name>
        <dbReference type="ChEBI" id="CHEBI:58349"/>
    </ligand>
</feature>
<organism evidence="10 11">
    <name type="scientific">Candidatus Methylumidiphilus alinenensis</name>
    <dbReference type="NCBI Taxonomy" id="2202197"/>
    <lineage>
        <taxon>Bacteria</taxon>
        <taxon>Pseudomonadati</taxon>
        <taxon>Pseudomonadota</taxon>
        <taxon>Gammaproteobacteria</taxon>
        <taxon>Methylococcales</taxon>
        <taxon>Candidatus Methylumidiphilus</taxon>
    </lineage>
</organism>
<evidence type="ECO:0000313" key="10">
    <source>
        <dbReference type="EMBL" id="PZN71823.1"/>
    </source>
</evidence>
<evidence type="ECO:0000256" key="2">
    <source>
        <dbReference type="ARBA" id="ARBA00022857"/>
    </source>
</evidence>
<keyword evidence="3 4" id="KW-0560">Oxidoreductase</keyword>
<dbReference type="InterPro" id="IPR008927">
    <property type="entry name" value="6-PGluconate_DH-like_C_sf"/>
</dbReference>
<sequence length="276" mass="28929">MKQLNLGFVGAGNMASSLIAGLCADGYDPDKICASDLDAEKLDSLASRFGIKTSSNNQAVAEKSQILVLAVKPQSLREVALGIAATVQRCRPLIISLAAGVTEADIDRWLGGGNDIVRCMPNTPALVKTGATALHGNDNISAEQRSRAEAIMRAVGLAVWVDREELLDTVTALSGSGPAYFFLLMEAMEETAVRLGLEPATARLLTQQTALGSARLAMESDESPATLRGRVTSPGGTTEAAIGVFENAGFRSLVLEAIRAAEKRAASLSAELGEEK</sequence>
<dbReference type="Proteomes" id="UP000249396">
    <property type="component" value="Unassembled WGS sequence"/>
</dbReference>
<evidence type="ECO:0000256" key="6">
    <source>
        <dbReference type="PIRSR" id="PIRSR000193-1"/>
    </source>
</evidence>
<keyword evidence="4" id="KW-0963">Cytoplasm</keyword>
<dbReference type="InterPro" id="IPR029036">
    <property type="entry name" value="P5CR_dimer"/>
</dbReference>
<comment type="caution">
    <text evidence="10">The sequence shown here is derived from an EMBL/GenBank/DDBJ whole genome shotgun (WGS) entry which is preliminary data.</text>
</comment>
<feature type="binding site" evidence="6">
    <location>
        <position position="57"/>
    </location>
    <ligand>
        <name>NADPH</name>
        <dbReference type="ChEBI" id="CHEBI:57783"/>
    </ligand>
</feature>
<comment type="subcellular location">
    <subcellularLocation>
        <location evidence="4">Cytoplasm</location>
    </subcellularLocation>
</comment>
<dbReference type="InterPro" id="IPR053790">
    <property type="entry name" value="P5CR-like_CS"/>
</dbReference>
<comment type="similarity">
    <text evidence="1 4 7">Belongs to the pyrroline-5-carboxylate reductase family.</text>
</comment>
<evidence type="ECO:0000256" key="7">
    <source>
        <dbReference type="RuleBase" id="RU003903"/>
    </source>
</evidence>
<evidence type="ECO:0000313" key="11">
    <source>
        <dbReference type="Proteomes" id="UP000249396"/>
    </source>
</evidence>
<dbReference type="Gene3D" id="3.40.50.720">
    <property type="entry name" value="NAD(P)-binding Rossmann-like Domain"/>
    <property type="match status" value="1"/>
</dbReference>
<dbReference type="HAMAP" id="MF_01925">
    <property type="entry name" value="P5C_reductase"/>
    <property type="match status" value="1"/>
</dbReference>
<gene>
    <name evidence="4" type="primary">proC</name>
    <name evidence="10" type="ORF">DM484_25660</name>
</gene>
<dbReference type="PROSITE" id="PS00521">
    <property type="entry name" value="P5CR"/>
    <property type="match status" value="1"/>
</dbReference>
<feature type="domain" description="Pyrroline-5-carboxylate reductase dimerisation" evidence="9">
    <location>
        <begin position="164"/>
        <end position="267"/>
    </location>
</feature>
<proteinExistence type="inferred from homology"/>
<dbReference type="PANTHER" id="PTHR11645">
    <property type="entry name" value="PYRROLINE-5-CARBOXYLATE REDUCTASE"/>
    <property type="match status" value="1"/>
</dbReference>
<dbReference type="PANTHER" id="PTHR11645:SF0">
    <property type="entry name" value="PYRROLINE-5-CARBOXYLATE REDUCTASE 3"/>
    <property type="match status" value="1"/>
</dbReference>
<dbReference type="SUPFAM" id="SSF48179">
    <property type="entry name" value="6-phosphogluconate dehydrogenase C-terminal domain-like"/>
    <property type="match status" value="1"/>
</dbReference>
<dbReference type="EMBL" id="QJPH01000508">
    <property type="protein sequence ID" value="PZN71823.1"/>
    <property type="molecule type" value="Genomic_DNA"/>
</dbReference>
<keyword evidence="4 7" id="KW-0641">Proline biosynthesis</keyword>
<keyword evidence="2 4" id="KW-0521">NADP</keyword>
<comment type="function">
    <text evidence="4">Catalyzes the reduction of 1-pyrroline-5-carboxylate (PCA) to L-proline.</text>
</comment>
<comment type="pathway">
    <text evidence="4 7">Amino-acid biosynthesis; L-proline biosynthesis; L-proline from L-glutamate 5-semialdehyde: step 1/1.</text>
</comment>
<evidence type="ECO:0000256" key="1">
    <source>
        <dbReference type="ARBA" id="ARBA00005525"/>
    </source>
</evidence>
<accession>A0A2W4QIN9</accession>
<reference evidence="10 11" key="1">
    <citation type="journal article" date="2018" name="Aquat. Microb. Ecol.">
        <title>Gammaproteobacterial methanotrophs dominate.</title>
        <authorList>
            <person name="Rissanen A.J."/>
            <person name="Saarenheimo J."/>
            <person name="Tiirola M."/>
            <person name="Peura S."/>
            <person name="Aalto S.L."/>
            <person name="Karvinen A."/>
            <person name="Nykanen H."/>
        </authorList>
    </citation>
    <scope>NUCLEOTIDE SEQUENCE [LARGE SCALE GENOMIC DNA]</scope>
    <source>
        <strain evidence="10">AMbin10</strain>
    </source>
</reference>
<dbReference type="Gene3D" id="1.10.3730.10">
    <property type="entry name" value="ProC C-terminal domain-like"/>
    <property type="match status" value="1"/>
</dbReference>
<dbReference type="UniPathway" id="UPA00098">
    <property type="reaction ID" value="UER00361"/>
</dbReference>
<dbReference type="GO" id="GO:0005737">
    <property type="term" value="C:cytoplasm"/>
    <property type="evidence" value="ECO:0007669"/>
    <property type="project" value="UniProtKB-SubCell"/>
</dbReference>
<dbReference type="PIRSF" id="PIRSF000193">
    <property type="entry name" value="Pyrrol-5-carb_rd"/>
    <property type="match status" value="1"/>
</dbReference>
<evidence type="ECO:0000259" key="9">
    <source>
        <dbReference type="Pfam" id="PF14748"/>
    </source>
</evidence>
<dbReference type="Pfam" id="PF14748">
    <property type="entry name" value="P5CR_dimer"/>
    <property type="match status" value="1"/>
</dbReference>
<dbReference type="GO" id="GO:0004735">
    <property type="term" value="F:pyrroline-5-carboxylate reductase activity"/>
    <property type="evidence" value="ECO:0007669"/>
    <property type="project" value="UniProtKB-UniRule"/>
</dbReference>
<dbReference type="NCBIfam" id="TIGR00112">
    <property type="entry name" value="proC"/>
    <property type="match status" value="1"/>
</dbReference>
<evidence type="ECO:0000256" key="5">
    <source>
        <dbReference type="NCBIfam" id="TIGR00112"/>
    </source>
</evidence>
<dbReference type="InterPro" id="IPR000304">
    <property type="entry name" value="Pyrroline-COOH_reductase"/>
</dbReference>
<dbReference type="SUPFAM" id="SSF51735">
    <property type="entry name" value="NAD(P)-binding Rossmann-fold domains"/>
    <property type="match status" value="1"/>
</dbReference>
<keyword evidence="4 7" id="KW-0028">Amino-acid biosynthesis</keyword>
<dbReference type="GO" id="GO:0055129">
    <property type="term" value="P:L-proline biosynthetic process"/>
    <property type="evidence" value="ECO:0007669"/>
    <property type="project" value="UniProtKB-UniRule"/>
</dbReference>
<evidence type="ECO:0000256" key="4">
    <source>
        <dbReference type="HAMAP-Rule" id="MF_01925"/>
    </source>
</evidence>
<evidence type="ECO:0000256" key="3">
    <source>
        <dbReference type="ARBA" id="ARBA00023002"/>
    </source>
</evidence>
<dbReference type="AlphaFoldDB" id="A0A2W4QIN9"/>
<evidence type="ECO:0000259" key="8">
    <source>
        <dbReference type="Pfam" id="PF03807"/>
    </source>
</evidence>
<dbReference type="InterPro" id="IPR028939">
    <property type="entry name" value="P5C_Rdtase_cat_N"/>
</dbReference>
<comment type="catalytic activity">
    <reaction evidence="4 7">
        <text>L-proline + NADP(+) = (S)-1-pyrroline-5-carboxylate + NADPH + 2 H(+)</text>
        <dbReference type="Rhea" id="RHEA:14109"/>
        <dbReference type="ChEBI" id="CHEBI:15378"/>
        <dbReference type="ChEBI" id="CHEBI:17388"/>
        <dbReference type="ChEBI" id="CHEBI:57783"/>
        <dbReference type="ChEBI" id="CHEBI:58349"/>
        <dbReference type="ChEBI" id="CHEBI:60039"/>
        <dbReference type="EC" id="1.5.1.2"/>
    </reaction>
</comment>
<comment type="catalytic activity">
    <reaction evidence="4">
        <text>L-proline + NAD(+) = (S)-1-pyrroline-5-carboxylate + NADH + 2 H(+)</text>
        <dbReference type="Rhea" id="RHEA:14105"/>
        <dbReference type="ChEBI" id="CHEBI:15378"/>
        <dbReference type="ChEBI" id="CHEBI:17388"/>
        <dbReference type="ChEBI" id="CHEBI:57540"/>
        <dbReference type="ChEBI" id="CHEBI:57945"/>
        <dbReference type="ChEBI" id="CHEBI:60039"/>
        <dbReference type="EC" id="1.5.1.2"/>
    </reaction>
</comment>
<dbReference type="Pfam" id="PF03807">
    <property type="entry name" value="F420_oxidored"/>
    <property type="match status" value="1"/>
</dbReference>
<dbReference type="InterPro" id="IPR036291">
    <property type="entry name" value="NAD(P)-bd_dom_sf"/>
</dbReference>
<dbReference type="FunFam" id="1.10.3730.10:FF:000001">
    <property type="entry name" value="Pyrroline-5-carboxylate reductase"/>
    <property type="match status" value="1"/>
</dbReference>